<dbReference type="GO" id="GO:0009693">
    <property type="term" value="P:ethylene biosynthetic process"/>
    <property type="evidence" value="ECO:0007669"/>
    <property type="project" value="UniProtKB-KW"/>
</dbReference>
<evidence type="ECO:0000256" key="6">
    <source>
        <dbReference type="ARBA" id="ARBA00022666"/>
    </source>
</evidence>
<gene>
    <name evidence="13" type="ORF">SAMN04488004_101113</name>
</gene>
<keyword evidence="11" id="KW-0479">Metal-binding</keyword>
<dbReference type="OrthoDB" id="21825at2"/>
<dbReference type="AlphaFoldDB" id="A0A1I4BQR5"/>
<proteinExistence type="inferred from homology"/>
<dbReference type="GO" id="GO:0102276">
    <property type="term" value="F:2-oxoglutarate oxygenase/decarboxylase (ethylene-forming) activity"/>
    <property type="evidence" value="ECO:0007669"/>
    <property type="project" value="UniProtKB-EC"/>
</dbReference>
<dbReference type="InterPro" id="IPR005123">
    <property type="entry name" value="Oxoglu/Fe-dep_dioxygenase_dom"/>
</dbReference>
<dbReference type="Gene3D" id="2.60.120.330">
    <property type="entry name" value="B-lactam Antibiotic, Isopenicillin N Synthase, Chain"/>
    <property type="match status" value="1"/>
</dbReference>
<keyword evidence="11" id="KW-0408">Iron</keyword>
<dbReference type="InterPro" id="IPR044861">
    <property type="entry name" value="IPNS-like_FE2OG_OXY"/>
</dbReference>
<dbReference type="PRINTS" id="PR00682">
    <property type="entry name" value="IPNSYNTHASE"/>
</dbReference>
<dbReference type="GO" id="GO:0046872">
    <property type="term" value="F:metal ion binding"/>
    <property type="evidence" value="ECO:0007669"/>
    <property type="project" value="UniProtKB-KW"/>
</dbReference>
<evidence type="ECO:0000256" key="9">
    <source>
        <dbReference type="ARBA" id="ARBA00047725"/>
    </source>
</evidence>
<organism evidence="13 14">
    <name type="scientific">Loktanella salsilacus</name>
    <dbReference type="NCBI Taxonomy" id="195913"/>
    <lineage>
        <taxon>Bacteria</taxon>
        <taxon>Pseudomonadati</taxon>
        <taxon>Pseudomonadota</taxon>
        <taxon>Alphaproteobacteria</taxon>
        <taxon>Rhodobacterales</taxon>
        <taxon>Roseobacteraceae</taxon>
        <taxon>Loktanella</taxon>
    </lineage>
</organism>
<evidence type="ECO:0000256" key="7">
    <source>
        <dbReference type="ARBA" id="ARBA00031011"/>
    </source>
</evidence>
<dbReference type="Pfam" id="PF03171">
    <property type="entry name" value="2OG-FeII_Oxy"/>
    <property type="match status" value="1"/>
</dbReference>
<dbReference type="PROSITE" id="PS51471">
    <property type="entry name" value="FE2OG_OXY"/>
    <property type="match status" value="1"/>
</dbReference>
<reference evidence="13 14" key="1">
    <citation type="submission" date="2016-10" db="EMBL/GenBank/DDBJ databases">
        <authorList>
            <person name="de Groot N.N."/>
        </authorList>
    </citation>
    <scope>NUCLEOTIDE SEQUENCE [LARGE SCALE GENOMIC DNA]</scope>
    <source>
        <strain evidence="13 14">DSM 16199</strain>
    </source>
</reference>
<evidence type="ECO:0000256" key="8">
    <source>
        <dbReference type="ARBA" id="ARBA00031282"/>
    </source>
</evidence>
<comment type="cofactor">
    <cofactor evidence="1">
        <name>Fe(2+)</name>
        <dbReference type="ChEBI" id="CHEBI:29033"/>
    </cofactor>
</comment>
<dbReference type="STRING" id="195913.SAMN04488004_101113"/>
<evidence type="ECO:0000313" key="13">
    <source>
        <dbReference type="EMBL" id="SFK71182.1"/>
    </source>
</evidence>
<comment type="similarity">
    <text evidence="11">Belongs to the iron/ascorbate-dependent oxidoreductase family.</text>
</comment>
<name>A0A1I4BQR5_9RHOB</name>
<evidence type="ECO:0000313" key="14">
    <source>
        <dbReference type="Proteomes" id="UP000199550"/>
    </source>
</evidence>
<evidence type="ECO:0000256" key="4">
    <source>
        <dbReference type="ARBA" id="ARBA00012531"/>
    </source>
</evidence>
<keyword evidence="14" id="KW-1185">Reference proteome</keyword>
<dbReference type="SUPFAM" id="SSF51197">
    <property type="entry name" value="Clavaminate synthase-like"/>
    <property type="match status" value="1"/>
</dbReference>
<dbReference type="EC" id="1.13.12.19" evidence="4"/>
<evidence type="ECO:0000256" key="2">
    <source>
        <dbReference type="ARBA" id="ARBA00004767"/>
    </source>
</evidence>
<dbReference type="EMBL" id="FOTF01000001">
    <property type="protein sequence ID" value="SFK71182.1"/>
    <property type="molecule type" value="Genomic_DNA"/>
</dbReference>
<dbReference type="InterPro" id="IPR026992">
    <property type="entry name" value="DIOX_N"/>
</dbReference>
<dbReference type="EC" id="1.14.20.7" evidence="3"/>
<accession>A0A1I4BQR5</accession>
<comment type="catalytic activity">
    <reaction evidence="10">
        <text>L-arginine + 2-oxoglutarate + O2 = guanidine + L-glutamate 5-semialdehyde + succinate + CO2</text>
        <dbReference type="Rhea" id="RHEA:31535"/>
        <dbReference type="ChEBI" id="CHEBI:15379"/>
        <dbReference type="ChEBI" id="CHEBI:16526"/>
        <dbReference type="ChEBI" id="CHEBI:16810"/>
        <dbReference type="ChEBI" id="CHEBI:30031"/>
        <dbReference type="ChEBI" id="CHEBI:30087"/>
        <dbReference type="ChEBI" id="CHEBI:32682"/>
        <dbReference type="ChEBI" id="CHEBI:58066"/>
        <dbReference type="EC" id="1.14.20.7"/>
    </reaction>
</comment>
<keyword evidence="11" id="KW-0560">Oxidoreductase</keyword>
<sequence>MTNPPIPQIDAAALLDSSHADHGKAVAAARLGASDIGFMTVHNTPLSADRVTQVIAAYRAFFALPAAQKAQWDMAATGSNRGWGAPGSEQVNPDANPDYKQVFDCGLTLPPGDPLTALPAYAPNLWPDTPPGFAAVLQAYYVDATAFARDLLVAVLNAVGEDGAFFADRFTRPMALLRGNYYPERPAGAGAKDFGIATHTDYGCLTLLTTDGTPGLEVRRRGGGWTALSAQPGTFVINFGEMLEIWTTGRIVATPHRVVGGSEERISVPLFFNPDHDANVAPAGVPPVLAIDHLQRRFDQTYVHLQKGSAAR</sequence>
<evidence type="ECO:0000256" key="1">
    <source>
        <dbReference type="ARBA" id="ARBA00001954"/>
    </source>
</evidence>
<dbReference type="Pfam" id="PF14226">
    <property type="entry name" value="DIOX_N"/>
    <property type="match status" value="1"/>
</dbReference>
<comment type="pathway">
    <text evidence="2">Alkene biosynthesis; ethylene biosynthesis via 2-oxoglutarate.</text>
</comment>
<keyword evidence="6" id="KW-0266">Ethylene biosynthesis</keyword>
<dbReference type="InterPro" id="IPR027443">
    <property type="entry name" value="IPNS-like_sf"/>
</dbReference>
<evidence type="ECO:0000256" key="10">
    <source>
        <dbReference type="ARBA" id="ARBA00049359"/>
    </source>
</evidence>
<dbReference type="Proteomes" id="UP000199550">
    <property type="component" value="Unassembled WGS sequence"/>
</dbReference>
<comment type="catalytic activity">
    <reaction evidence="9">
        <text>2-oxoglutarate + O2 + 2 H(+) = ethene + 3 CO2 + H2O</text>
        <dbReference type="Rhea" id="RHEA:31523"/>
        <dbReference type="ChEBI" id="CHEBI:15377"/>
        <dbReference type="ChEBI" id="CHEBI:15378"/>
        <dbReference type="ChEBI" id="CHEBI:15379"/>
        <dbReference type="ChEBI" id="CHEBI:16526"/>
        <dbReference type="ChEBI" id="CHEBI:16810"/>
        <dbReference type="ChEBI" id="CHEBI:18153"/>
        <dbReference type="EC" id="1.13.12.19"/>
    </reaction>
</comment>
<protein>
    <recommendedName>
        <fullName evidence="5">2-oxoglutarate-dependent ethylene/succinate-forming enzyme</fullName>
        <ecNumber evidence="4">1.13.12.19</ecNumber>
        <ecNumber evidence="3">1.14.20.7</ecNumber>
    </recommendedName>
    <alternativeName>
        <fullName evidence="7">2-oxoglutarate dioxygenase (ethylene-forming)</fullName>
    </alternativeName>
    <alternativeName>
        <fullName evidence="8">2-oxoglutarate/L-arginine monooxygenase/decarboxylase (succinate-forming)</fullName>
    </alternativeName>
</protein>
<evidence type="ECO:0000256" key="5">
    <source>
        <dbReference type="ARBA" id="ARBA00019045"/>
    </source>
</evidence>
<dbReference type="InterPro" id="IPR050231">
    <property type="entry name" value="Iron_ascorbate_oxido_reductase"/>
</dbReference>
<evidence type="ECO:0000259" key="12">
    <source>
        <dbReference type="PROSITE" id="PS51471"/>
    </source>
</evidence>
<dbReference type="RefSeq" id="WP_090184084.1">
    <property type="nucleotide sequence ID" value="NZ_FOTF01000001.1"/>
</dbReference>
<evidence type="ECO:0000256" key="3">
    <source>
        <dbReference type="ARBA" id="ARBA00012293"/>
    </source>
</evidence>
<evidence type="ECO:0000256" key="11">
    <source>
        <dbReference type="RuleBase" id="RU003682"/>
    </source>
</evidence>
<dbReference type="PANTHER" id="PTHR47990">
    <property type="entry name" value="2-OXOGLUTARATE (2OG) AND FE(II)-DEPENDENT OXYGENASE SUPERFAMILY PROTEIN-RELATED"/>
    <property type="match status" value="1"/>
</dbReference>
<feature type="domain" description="Fe2OG dioxygenase" evidence="12">
    <location>
        <begin position="172"/>
        <end position="274"/>
    </location>
</feature>